<dbReference type="EMBL" id="LSYS01009753">
    <property type="protein sequence ID" value="OPJ58800.1"/>
    <property type="molecule type" value="Genomic_DNA"/>
</dbReference>
<comment type="caution">
    <text evidence="1">The sequence shown here is derived from an EMBL/GenBank/DDBJ whole genome shotgun (WGS) entry which is preliminary data.</text>
</comment>
<evidence type="ECO:0000313" key="2">
    <source>
        <dbReference type="Proteomes" id="UP000190648"/>
    </source>
</evidence>
<gene>
    <name evidence="1" type="ORF">AV530_000550</name>
</gene>
<accession>A0A1V4IG21</accession>
<organism evidence="1 2">
    <name type="scientific">Patagioenas fasciata monilis</name>
    <dbReference type="NCBI Taxonomy" id="372326"/>
    <lineage>
        <taxon>Eukaryota</taxon>
        <taxon>Metazoa</taxon>
        <taxon>Chordata</taxon>
        <taxon>Craniata</taxon>
        <taxon>Vertebrata</taxon>
        <taxon>Euteleostomi</taxon>
        <taxon>Archelosauria</taxon>
        <taxon>Archosauria</taxon>
        <taxon>Dinosauria</taxon>
        <taxon>Saurischia</taxon>
        <taxon>Theropoda</taxon>
        <taxon>Coelurosauria</taxon>
        <taxon>Aves</taxon>
        <taxon>Neognathae</taxon>
        <taxon>Neoaves</taxon>
        <taxon>Columbimorphae</taxon>
        <taxon>Columbiformes</taxon>
        <taxon>Columbidae</taxon>
        <taxon>Patagioenas</taxon>
    </lineage>
</organism>
<sequence length="68" mass="7627">MFSMTDCFAALGPQCPQHPCENDDLQQTSQSSNISKSNFLINPICNFTICPARQCDIRLTAVKEFENL</sequence>
<dbReference type="AlphaFoldDB" id="A0A1V4IG21"/>
<dbReference type="Proteomes" id="UP000190648">
    <property type="component" value="Unassembled WGS sequence"/>
</dbReference>
<keyword evidence="2" id="KW-1185">Reference proteome</keyword>
<name>A0A1V4IG21_PATFA</name>
<protein>
    <submittedName>
        <fullName evidence="1">Uncharacterized protein</fullName>
    </submittedName>
</protein>
<evidence type="ECO:0000313" key="1">
    <source>
        <dbReference type="EMBL" id="OPJ58800.1"/>
    </source>
</evidence>
<proteinExistence type="predicted"/>
<reference evidence="1 2" key="1">
    <citation type="submission" date="2016-02" db="EMBL/GenBank/DDBJ databases">
        <title>Band-tailed pigeon sequencing and assembly.</title>
        <authorList>
            <person name="Soares A.E."/>
            <person name="Novak B.J."/>
            <person name="Rice E.S."/>
            <person name="O'Connell B."/>
            <person name="Chang D."/>
            <person name="Weber S."/>
            <person name="Shapiro B."/>
        </authorList>
    </citation>
    <scope>NUCLEOTIDE SEQUENCE [LARGE SCALE GENOMIC DNA]</scope>
    <source>
        <strain evidence="1">BTP2013</strain>
        <tissue evidence="1">Blood</tissue>
    </source>
</reference>